<comment type="cofactor">
    <cofactor evidence="1">
        <name>a divalent metal cation</name>
        <dbReference type="ChEBI" id="CHEBI:60240"/>
    </cofactor>
</comment>
<comment type="function">
    <text evidence="2">Catalyzes the decarboxylation of 3-octaprenyl-4-hydroxy benzoate to 2-octaprenylphenol.</text>
</comment>
<evidence type="ECO:0000313" key="14">
    <source>
        <dbReference type="Proteomes" id="UP000268973"/>
    </source>
</evidence>
<dbReference type="NCBIfam" id="NF008175">
    <property type="entry name" value="PRK10922.1"/>
    <property type="match status" value="1"/>
</dbReference>
<evidence type="ECO:0000259" key="11">
    <source>
        <dbReference type="Pfam" id="PF20695"/>
    </source>
</evidence>
<evidence type="ECO:0000256" key="8">
    <source>
        <dbReference type="ARBA" id="ARBA00022688"/>
    </source>
</evidence>
<name>A0A3S0Q024_9VIBR</name>
<evidence type="ECO:0000256" key="3">
    <source>
        <dbReference type="ARBA" id="ARBA00004202"/>
    </source>
</evidence>
<dbReference type="EMBL" id="RXZH01000010">
    <property type="protein sequence ID" value="RTZ14243.1"/>
    <property type="molecule type" value="Genomic_DNA"/>
</dbReference>
<evidence type="ECO:0000256" key="1">
    <source>
        <dbReference type="ARBA" id="ARBA00001968"/>
    </source>
</evidence>
<comment type="subcellular location">
    <subcellularLocation>
        <location evidence="3">Cell membrane</location>
        <topology evidence="3">Peripheral membrane protein</topology>
    </subcellularLocation>
</comment>
<dbReference type="Proteomes" id="UP000268973">
    <property type="component" value="Unassembled WGS sequence"/>
</dbReference>
<comment type="similarity">
    <text evidence="5">Belongs to the UbiD family.</text>
</comment>
<evidence type="ECO:0000256" key="4">
    <source>
        <dbReference type="ARBA" id="ARBA00004749"/>
    </source>
</evidence>
<dbReference type="GO" id="GO:0005886">
    <property type="term" value="C:plasma membrane"/>
    <property type="evidence" value="ECO:0007669"/>
    <property type="project" value="UniProtKB-SubCell"/>
</dbReference>
<dbReference type="FunFam" id="3.40.1670.10:FF:000001">
    <property type="entry name" value="3-octaprenyl-4-hydroxybenzoate carboxy-lyase"/>
    <property type="match status" value="1"/>
</dbReference>
<evidence type="ECO:0000256" key="9">
    <source>
        <dbReference type="ARBA" id="ARBA00030393"/>
    </source>
</evidence>
<dbReference type="SUPFAM" id="SSF143968">
    <property type="entry name" value="UbiD C-terminal domain-like"/>
    <property type="match status" value="2"/>
</dbReference>
<dbReference type="Pfam" id="PF01977">
    <property type="entry name" value="UbiD"/>
    <property type="match status" value="1"/>
</dbReference>
<dbReference type="InterPro" id="IPR048304">
    <property type="entry name" value="UbiD_Rift_dom"/>
</dbReference>
<dbReference type="Gene3D" id="3.40.1670.10">
    <property type="entry name" value="UbiD C-terminal domain-like"/>
    <property type="match status" value="2"/>
</dbReference>
<dbReference type="SUPFAM" id="SSF50475">
    <property type="entry name" value="FMN-binding split barrel"/>
    <property type="match status" value="1"/>
</dbReference>
<dbReference type="Pfam" id="PF20696">
    <property type="entry name" value="UbiD_C"/>
    <property type="match status" value="2"/>
</dbReference>
<dbReference type="UniPathway" id="UPA00232"/>
<comment type="pathway">
    <text evidence="4">Cofactor biosynthesis; ubiquinone biosynthesis.</text>
</comment>
<evidence type="ECO:0000259" key="10">
    <source>
        <dbReference type="Pfam" id="PF01977"/>
    </source>
</evidence>
<protein>
    <recommendedName>
        <fullName evidence="7">3-octaprenyl-4-hydroxybenzoate carboxy-lyase</fullName>
    </recommendedName>
    <alternativeName>
        <fullName evidence="9">Polyprenyl p-hydroxybenzoate decarboxylase</fullName>
    </alternativeName>
</protein>
<feature type="domain" description="3-octaprenyl-4-hydroxybenzoate carboxy-lyase-like C-terminal" evidence="12">
    <location>
        <begin position="328"/>
        <end position="452"/>
    </location>
</feature>
<dbReference type="InterPro" id="IPR002830">
    <property type="entry name" value="UbiD"/>
</dbReference>
<gene>
    <name evidence="13" type="ORF">EJ063_17535</name>
</gene>
<keyword evidence="13" id="KW-0456">Lyase</keyword>
<reference evidence="13 14" key="1">
    <citation type="submission" date="2018-12" db="EMBL/GenBank/DDBJ databases">
        <title>Vibrio sp. isolated from China Sea.</title>
        <authorList>
            <person name="Li Y."/>
        </authorList>
    </citation>
    <scope>NUCLEOTIDE SEQUENCE [LARGE SCALE GENOMIC DNA]</scope>
    <source>
        <strain evidence="13 14">BEI207</strain>
    </source>
</reference>
<dbReference type="Gene3D" id="1.20.5.570">
    <property type="entry name" value="Single helix bin"/>
    <property type="match status" value="1"/>
</dbReference>
<dbReference type="PANTHER" id="PTHR30108:SF17">
    <property type="entry name" value="FERULIC ACID DECARBOXYLASE 1"/>
    <property type="match status" value="1"/>
</dbReference>
<evidence type="ECO:0000313" key="13">
    <source>
        <dbReference type="EMBL" id="RTZ14243.1"/>
    </source>
</evidence>
<evidence type="ECO:0000256" key="6">
    <source>
        <dbReference type="ARBA" id="ARBA00011643"/>
    </source>
</evidence>
<sequence>MSFKDLRDFIAHLEKEGKLKRISHPVDPDYEMTEISDRTLRAGGPALLFENPIGYDVPVLTNLFGTPERVAIGMGRQDVKELREVGKLLAYLKEPEPPKGFKDALDKLPVFKQVLNMPAKRLRKAPCQEVVWQGDDVDLDKIPVMSCWSGDVAPLLTWGLTVTKGPNKKRQNLGIYRQQKIGKNKIIMRWLAHRGGALDLRDWMETNPGKPFPVSVAFGADPATILGAVTPVPDTLSEYAFAGLLRGSKTEVVKSVSNELEVPASAEIVMEGYIDPNEFADEGPYGDHTGYYNEKEKHHVFTITHITMRKDPIYHSTYTGRPPDEPAVLGVALNEVFVPILQKQFPEIEDFYLPPEGCSYRMAVVTMKKQYPGHAKRVMMGVWSFLRQFMYTKFVIVCDEKVDARNWDDVVKAMTDNMEPVRDTLFINNTPIDSLDFASPVVGLGSKMGLDATIKWDAELVGSQDAATSSPQIEEGELNAFIESHPEVNDIYIPPTASNNSFAIVTMNKEHAGQSQQLAEKVEQFLVEHGEPKFVVLCDDDVNARDWNDIIWAITTRMDPERDTKQVLASNSQSSRLILDATNKIEGEEVEREWGTPIEKDPQLVAKIDAFWDKLGIL</sequence>
<dbReference type="GO" id="GO:0005829">
    <property type="term" value="C:cytosol"/>
    <property type="evidence" value="ECO:0007669"/>
    <property type="project" value="TreeGrafter"/>
</dbReference>
<dbReference type="Pfam" id="PF20695">
    <property type="entry name" value="UbiD_N"/>
    <property type="match status" value="1"/>
</dbReference>
<evidence type="ECO:0000259" key="12">
    <source>
        <dbReference type="Pfam" id="PF20696"/>
    </source>
</evidence>
<feature type="domain" description="3-octaprenyl-4-hydroxybenzoate carboxy-lyase-like N-terminal" evidence="11">
    <location>
        <begin position="10"/>
        <end position="88"/>
    </location>
</feature>
<comment type="caution">
    <text evidence="13">The sequence shown here is derived from an EMBL/GenBank/DDBJ whole genome shotgun (WGS) entry which is preliminary data.</text>
</comment>
<dbReference type="NCBIfam" id="TIGR00148">
    <property type="entry name" value="UbiD family decarboxylase"/>
    <property type="match status" value="1"/>
</dbReference>
<dbReference type="AlphaFoldDB" id="A0A3S0Q024"/>
<dbReference type="InterPro" id="IPR049381">
    <property type="entry name" value="UbiD-like_C"/>
</dbReference>
<dbReference type="InterPro" id="IPR049383">
    <property type="entry name" value="UbiD-like_N"/>
</dbReference>
<evidence type="ECO:0000256" key="2">
    <source>
        <dbReference type="ARBA" id="ARBA00002811"/>
    </source>
</evidence>
<keyword evidence="8" id="KW-0831">Ubiquinone biosynthesis</keyword>
<evidence type="ECO:0000256" key="5">
    <source>
        <dbReference type="ARBA" id="ARBA00010021"/>
    </source>
</evidence>
<dbReference type="PANTHER" id="PTHR30108">
    <property type="entry name" value="3-OCTAPRENYL-4-HYDROXYBENZOATE CARBOXY-LYASE-RELATED"/>
    <property type="match status" value="1"/>
</dbReference>
<evidence type="ECO:0000256" key="7">
    <source>
        <dbReference type="ARBA" id="ARBA00018597"/>
    </source>
</evidence>
<feature type="domain" description="3-octaprenyl-4-hydroxybenzoate carboxy-lyase-like C-terminal" evidence="12">
    <location>
        <begin position="474"/>
        <end position="565"/>
    </location>
</feature>
<comment type="subunit">
    <text evidence="6">Homohexamer.</text>
</comment>
<dbReference type="GO" id="GO:0006744">
    <property type="term" value="P:ubiquinone biosynthetic process"/>
    <property type="evidence" value="ECO:0007669"/>
    <property type="project" value="UniProtKB-UniPathway"/>
</dbReference>
<feature type="domain" description="3-octaprenyl-4-hydroxybenzoate carboxy-lyase-like Rift-related" evidence="10">
    <location>
        <begin position="123"/>
        <end position="322"/>
    </location>
</feature>
<proteinExistence type="inferred from homology"/>
<accession>A0A3S0Q024</accession>
<keyword evidence="14" id="KW-1185">Reference proteome</keyword>
<dbReference type="GO" id="GO:0008694">
    <property type="term" value="F:4-hydroxy-3-polyprenylbenzoate decarboxylase activity"/>
    <property type="evidence" value="ECO:0007669"/>
    <property type="project" value="TreeGrafter"/>
</dbReference>
<organism evidence="13 14">
    <name type="scientific">Vibrio aquaticus</name>
    <dbReference type="NCBI Taxonomy" id="2496559"/>
    <lineage>
        <taxon>Bacteria</taxon>
        <taxon>Pseudomonadati</taxon>
        <taxon>Pseudomonadota</taxon>
        <taxon>Gammaproteobacteria</taxon>
        <taxon>Vibrionales</taxon>
        <taxon>Vibrionaceae</taxon>
        <taxon>Vibrio</taxon>
    </lineage>
</organism>
<dbReference type="OrthoDB" id="9809841at2"/>